<dbReference type="AlphaFoldDB" id="A0A0F8YML7"/>
<gene>
    <name evidence="1" type="ORF">LCGC14_2801140</name>
</gene>
<name>A0A0F8YML7_9ZZZZ</name>
<accession>A0A0F8YML7</accession>
<organism evidence="1">
    <name type="scientific">marine sediment metagenome</name>
    <dbReference type="NCBI Taxonomy" id="412755"/>
    <lineage>
        <taxon>unclassified sequences</taxon>
        <taxon>metagenomes</taxon>
        <taxon>ecological metagenomes</taxon>
    </lineage>
</organism>
<evidence type="ECO:0000313" key="1">
    <source>
        <dbReference type="EMBL" id="KKK82663.1"/>
    </source>
</evidence>
<protein>
    <submittedName>
        <fullName evidence="1">Uncharacterized protein</fullName>
    </submittedName>
</protein>
<dbReference type="EMBL" id="LAZR01052569">
    <property type="protein sequence ID" value="KKK82663.1"/>
    <property type="molecule type" value="Genomic_DNA"/>
</dbReference>
<sequence>MAKKWTRKQIENSRRFVGVVEEFKFISDSEDDVDIIVAKESKQEEDE</sequence>
<reference evidence="1" key="1">
    <citation type="journal article" date="2015" name="Nature">
        <title>Complex archaea that bridge the gap between prokaryotes and eukaryotes.</title>
        <authorList>
            <person name="Spang A."/>
            <person name="Saw J.H."/>
            <person name="Jorgensen S.L."/>
            <person name="Zaremba-Niedzwiedzka K."/>
            <person name="Martijn J."/>
            <person name="Lind A.E."/>
            <person name="van Eijk R."/>
            <person name="Schleper C."/>
            <person name="Guy L."/>
            <person name="Ettema T.J."/>
        </authorList>
    </citation>
    <scope>NUCLEOTIDE SEQUENCE</scope>
</reference>
<comment type="caution">
    <text evidence="1">The sequence shown here is derived from an EMBL/GenBank/DDBJ whole genome shotgun (WGS) entry which is preliminary data.</text>
</comment>
<proteinExistence type="predicted"/>